<feature type="binding site" evidence="8">
    <location>
        <position position="207"/>
    </location>
    <ligand>
        <name>a purine D-ribonucleoside</name>
        <dbReference type="ChEBI" id="CHEBI:142355"/>
    </ligand>
</feature>
<dbReference type="InterPro" id="IPR018099">
    <property type="entry name" value="Purine_phosphorylase-2_CS"/>
</dbReference>
<dbReference type="GO" id="GO:0009116">
    <property type="term" value="P:nucleoside metabolic process"/>
    <property type="evidence" value="ECO:0007669"/>
    <property type="project" value="InterPro"/>
</dbReference>
<dbReference type="PIRSF" id="PIRSF000477">
    <property type="entry name" value="PurNPase"/>
    <property type="match status" value="1"/>
</dbReference>
<evidence type="ECO:0000256" key="8">
    <source>
        <dbReference type="PIRSR" id="PIRSR000477-2"/>
    </source>
</evidence>
<evidence type="ECO:0000256" key="4">
    <source>
        <dbReference type="ARBA" id="ARBA00022676"/>
    </source>
</evidence>
<feature type="binding site" evidence="8">
    <location>
        <position position="33"/>
    </location>
    <ligand>
        <name>phosphate</name>
        <dbReference type="ChEBI" id="CHEBI:43474"/>
    </ligand>
</feature>
<keyword evidence="11" id="KW-1185">Reference proteome</keyword>
<evidence type="ECO:0000256" key="7">
    <source>
        <dbReference type="PIRNR" id="PIRNR000477"/>
    </source>
</evidence>
<evidence type="ECO:0000256" key="3">
    <source>
        <dbReference type="ARBA" id="ARBA00006751"/>
    </source>
</evidence>
<dbReference type="PROSITE" id="PS01240">
    <property type="entry name" value="PNP_MTAP_2"/>
    <property type="match status" value="1"/>
</dbReference>
<dbReference type="InterPro" id="IPR000845">
    <property type="entry name" value="Nucleoside_phosphorylase_d"/>
</dbReference>
<evidence type="ECO:0000313" key="11">
    <source>
        <dbReference type="Proteomes" id="UP000245591"/>
    </source>
</evidence>
<dbReference type="CDD" id="cd09009">
    <property type="entry name" value="PNP-EcPNPII_like"/>
    <property type="match status" value="1"/>
</dbReference>
<evidence type="ECO:0000256" key="6">
    <source>
        <dbReference type="ARBA" id="ARBA00058131"/>
    </source>
</evidence>
<name>A0A2U1J0C3_SMIAN</name>
<dbReference type="EC" id="2.4.2.1" evidence="7"/>
<dbReference type="GO" id="GO:0004731">
    <property type="term" value="F:purine-nucleoside phosphorylase activity"/>
    <property type="evidence" value="ECO:0007669"/>
    <property type="project" value="UniProtKB-EC"/>
</dbReference>
<dbReference type="PANTHER" id="PTHR11904:SF9">
    <property type="entry name" value="PURINE NUCLEOSIDE PHOSPHORYLASE-RELATED"/>
    <property type="match status" value="1"/>
</dbReference>
<feature type="binding site" evidence="8">
    <location>
        <position position="226"/>
    </location>
    <ligand>
        <name>phosphate</name>
        <dbReference type="ChEBI" id="CHEBI:43474"/>
    </ligand>
</feature>
<comment type="pathway">
    <text evidence="2 7">Purine metabolism; purine nucleoside salvage.</text>
</comment>
<keyword evidence="5 7" id="KW-0808">Transferase</keyword>
<protein>
    <recommendedName>
        <fullName evidence="7">Purine nucleoside phosphorylase</fullName>
        <ecNumber evidence="7">2.4.2.1</ecNumber>
    </recommendedName>
    <alternativeName>
        <fullName evidence="7">Inosine-guanosine phosphorylase</fullName>
    </alternativeName>
</protein>
<comment type="caution">
    <text evidence="10">The sequence shown here is derived from an EMBL/GenBank/DDBJ whole genome shotgun (WGS) entry which is preliminary data.</text>
</comment>
<proteinExistence type="inferred from homology"/>
<feature type="binding site" evidence="8">
    <location>
        <position position="117"/>
    </location>
    <ligand>
        <name>phosphate</name>
        <dbReference type="ChEBI" id="CHEBI:43474"/>
    </ligand>
</feature>
<feature type="domain" description="Nucleoside phosphorylase" evidence="9">
    <location>
        <begin position="26"/>
        <end position="304"/>
    </location>
</feature>
<dbReference type="SUPFAM" id="SSF53167">
    <property type="entry name" value="Purine and uridine phosphorylases"/>
    <property type="match status" value="1"/>
</dbReference>
<organism evidence="10 11">
    <name type="scientific">Smittium angustum</name>
    <dbReference type="NCBI Taxonomy" id="133377"/>
    <lineage>
        <taxon>Eukaryota</taxon>
        <taxon>Fungi</taxon>
        <taxon>Fungi incertae sedis</taxon>
        <taxon>Zoopagomycota</taxon>
        <taxon>Kickxellomycotina</taxon>
        <taxon>Harpellomycetes</taxon>
        <taxon>Harpellales</taxon>
        <taxon>Legeriomycetaceae</taxon>
        <taxon>Smittium</taxon>
    </lineage>
</organism>
<dbReference type="Gene3D" id="3.40.50.1580">
    <property type="entry name" value="Nucleoside phosphorylase domain"/>
    <property type="match status" value="1"/>
</dbReference>
<dbReference type="UniPathway" id="UPA00606"/>
<evidence type="ECO:0000256" key="2">
    <source>
        <dbReference type="ARBA" id="ARBA00005058"/>
    </source>
</evidence>
<dbReference type="NCBIfam" id="NF006054">
    <property type="entry name" value="PRK08202.1"/>
    <property type="match status" value="1"/>
</dbReference>
<sequence length="307" mass="33369">MSISYEKYLEATDYLKSVISQNDLPEIAIICGSGLGGLADGLTGNVTTIHYSQIPGFVQSTVAGHAGELVFGEISGKKVVCMKGRFHCYEGYGVYQATFPVRVFKLLGVKTMIVTNAAGGLNPKYSVGDIMMLSDHLSLPGISGKNALIGPNIEEFGVRFVPVSDVYTPRLRELFAECYLKNKKISEDRKLNLHEGVYGWVMGPSYETRVECRALLSLGCDSVGMSTVPEAIVAKHCGLEVLAVSLITNEAVLSPEISSIEIAKAKLEGRTIERKVENFANHIEVMEVANKRAIDLQELVVDFIGSL</sequence>
<accession>A0A2U1J0C3</accession>
<evidence type="ECO:0000259" key="9">
    <source>
        <dbReference type="Pfam" id="PF01048"/>
    </source>
</evidence>
<reference evidence="10 11" key="1">
    <citation type="journal article" date="2018" name="MBio">
        <title>Comparative Genomics Reveals the Core Gene Toolbox for the Fungus-Insect Symbiosis.</title>
        <authorList>
            <person name="Wang Y."/>
            <person name="Stata M."/>
            <person name="Wang W."/>
            <person name="Stajich J.E."/>
            <person name="White M.M."/>
            <person name="Moncalvo J.M."/>
        </authorList>
    </citation>
    <scope>NUCLEOTIDE SEQUENCE [LARGE SCALE GENOMIC DNA]</scope>
    <source>
        <strain evidence="10 11">AUS-126-30</strain>
    </source>
</reference>
<comment type="similarity">
    <text evidence="3 7">Belongs to the PNP/MTAP phosphorylase family.</text>
</comment>
<dbReference type="PANTHER" id="PTHR11904">
    <property type="entry name" value="METHYLTHIOADENOSINE/PURINE NUCLEOSIDE PHOSPHORYLASE"/>
    <property type="match status" value="1"/>
</dbReference>
<keyword evidence="4 7" id="KW-0328">Glycosyltransferase</keyword>
<evidence type="ECO:0000256" key="5">
    <source>
        <dbReference type="ARBA" id="ARBA00022679"/>
    </source>
</evidence>
<feature type="binding site" evidence="8">
    <location>
        <position position="65"/>
    </location>
    <ligand>
        <name>phosphate</name>
        <dbReference type="ChEBI" id="CHEBI:43474"/>
    </ligand>
</feature>
<feature type="binding site" evidence="8">
    <location>
        <position position="249"/>
    </location>
    <ligand>
        <name>a purine D-ribonucleoside</name>
        <dbReference type="ChEBI" id="CHEBI:142355"/>
    </ligand>
</feature>
<dbReference type="InterPro" id="IPR035994">
    <property type="entry name" value="Nucleoside_phosphorylase_sf"/>
</dbReference>
<dbReference type="AlphaFoldDB" id="A0A2U1J0C3"/>
<dbReference type="InterPro" id="IPR011268">
    <property type="entry name" value="Purine_phosphorylase"/>
</dbReference>
<feature type="binding site" evidence="8">
    <location>
        <begin position="85"/>
        <end position="87"/>
    </location>
    <ligand>
        <name>phosphate</name>
        <dbReference type="ChEBI" id="CHEBI:43474"/>
    </ligand>
</feature>
<evidence type="ECO:0000313" key="10">
    <source>
        <dbReference type="EMBL" id="PVZ98520.1"/>
    </source>
</evidence>
<comment type="catalytic activity">
    <reaction evidence="1">
        <text>a purine D-ribonucleoside + phosphate = a purine nucleobase + alpha-D-ribose 1-phosphate</text>
        <dbReference type="Rhea" id="RHEA:19805"/>
        <dbReference type="ChEBI" id="CHEBI:26386"/>
        <dbReference type="ChEBI" id="CHEBI:43474"/>
        <dbReference type="ChEBI" id="CHEBI:57720"/>
        <dbReference type="ChEBI" id="CHEBI:142355"/>
        <dbReference type="EC" id="2.4.2.1"/>
    </reaction>
</comment>
<dbReference type="Pfam" id="PF01048">
    <property type="entry name" value="PNP_UDP_1"/>
    <property type="match status" value="1"/>
</dbReference>
<dbReference type="EMBL" id="MBFU01000541">
    <property type="protein sequence ID" value="PVZ98520.1"/>
    <property type="molecule type" value="Genomic_DNA"/>
</dbReference>
<dbReference type="NCBIfam" id="TIGR01697">
    <property type="entry name" value="PNPH-PUNA-XAPA"/>
    <property type="match status" value="1"/>
</dbReference>
<dbReference type="GO" id="GO:0005737">
    <property type="term" value="C:cytoplasm"/>
    <property type="evidence" value="ECO:0007669"/>
    <property type="project" value="TreeGrafter"/>
</dbReference>
<dbReference type="Proteomes" id="UP000245591">
    <property type="component" value="Unassembled WGS sequence"/>
</dbReference>
<gene>
    <name evidence="10" type="ORF">BB558_005478</name>
</gene>
<comment type="function">
    <text evidence="6">The purine nucleoside phosphorylases catalyze the phosphorolytic breakdown of the N-glycosidic bond in the beta-(deoxy)ribonucleoside molecules, with the formation of the corresponding free purine bases and pentose-1-phosphate. Cleaves guanosine and inosine.</text>
</comment>
<dbReference type="FunFam" id="3.40.50.1580:FF:000004">
    <property type="entry name" value="Purine nucleoside phosphorylase"/>
    <property type="match status" value="1"/>
</dbReference>
<evidence type="ECO:0000256" key="1">
    <source>
        <dbReference type="ARBA" id="ARBA00000755"/>
    </source>
</evidence>